<sequence>MSTAEPTVARVTGPSKTTQKPLDANRHPLLGRRPLSTWVTSRKPFSIAAASVSLVLLGGGIAAASTIPLGQHQVGTEYGTGQQVSSDQVIKPIGDRLMTPFGKIMGSTVSPDGRYLVGTSTDRSVDLQVFDLTTYKPVAAAGTLSATSFASAASNAGYPSMAYLKITDGSVGQEGPVFSPDGKFLFEPVATGIIRYPFNSDGSLSAGTKISIPTAGGKQALTAGMAFSPDGSTLYAAVNGQNTVVAIDPATGAIKRTVATGIAPRQLRFVGSKLYVSNEGGRQAVAGEATMESYGTQVPADTTLGTSTSGTLSVIDTADTLAPVSSIDVQLHPTAMYLDGSSLYVANTNSDSLSVVDTATNKVVQTISTQPWASSQVGYEPTGLTMQGDHLLVSLGRANAVAVYRVNKQDPKDPVSSIGLLPTDYFPVGVATVNGQIVVTNTRGIDARGPQLSYNQGPGTTVATGHGTHSTTASLTKFTLPGDDQIHQYTETVFEQNGWDGASVKQATAADAAKIPAVAVPKRIGDPSTIKHVFLIVKENRTYDQVYGDMKQGNGDASLAQFGAKVTPNQHALASQFGLYDNTYDIGTNSAEGHNWMMQGDDPAYTETSAGEYKRSYDTETDVLGHQRSGFLWTSVQAAGKTARNYGEFDSTEGKPAGATWQNYYCAATSTMAGGDPAQLFTPSLQMHAGSAIPSLDAITDPNAAPFDTAVPDIYRYATWKQDFEKNGPKNFQMMWLSSDHTGGTADPEAQVADNDLAVGKIVDEISHSPYWQDSAIFIAEDDSQNGADHIDGHRAPVQVISPYAVHGKTVSTFYSQISMVRTIEQILGAQPLNQKVAAATPMFDAFTNKADMTPFSAVPNQVPLTEGVKTAPACGLDTLGQSGAAAAAVNAAAAKAVAVPASMRDTAQEWENWSEQQHLTGNGAKEDFANPYLFNRWTWYQAHDWQTPYPGDAKIYGPDHVPGIPAGSTDHQDD</sequence>
<gene>
    <name evidence="4" type="ORF">Rai3103_07110</name>
</gene>
<dbReference type="Pfam" id="PF04185">
    <property type="entry name" value="Phosphoesterase"/>
    <property type="match status" value="1"/>
</dbReference>
<proteinExistence type="predicted"/>
<evidence type="ECO:0000256" key="3">
    <source>
        <dbReference type="SAM" id="MobiDB-lite"/>
    </source>
</evidence>
<dbReference type="InterPro" id="IPR017850">
    <property type="entry name" value="Alkaline_phosphatase_core_sf"/>
</dbReference>
<evidence type="ECO:0000313" key="5">
    <source>
        <dbReference type="Proteomes" id="UP000386847"/>
    </source>
</evidence>
<dbReference type="PANTHER" id="PTHR47197">
    <property type="entry name" value="PROTEIN NIRF"/>
    <property type="match status" value="1"/>
</dbReference>
<dbReference type="KEGG" id="rain:Rai3103_07110"/>
<dbReference type="NCBIfam" id="TIGR02276">
    <property type="entry name" value="beta_rpt_yvtn"/>
    <property type="match status" value="1"/>
</dbReference>
<protein>
    <submittedName>
        <fullName evidence="4">Phosphoesterase</fullName>
    </submittedName>
</protein>
<dbReference type="InterPro" id="IPR007312">
    <property type="entry name" value="Phosphoesterase"/>
</dbReference>
<dbReference type="Gene3D" id="2.130.10.10">
    <property type="entry name" value="YVTN repeat-like/Quinoprotein amine dehydrogenase"/>
    <property type="match status" value="2"/>
</dbReference>
<evidence type="ECO:0000256" key="1">
    <source>
        <dbReference type="ARBA" id="ARBA00022801"/>
    </source>
</evidence>
<dbReference type="InterPro" id="IPR015943">
    <property type="entry name" value="WD40/YVTN_repeat-like_dom_sf"/>
</dbReference>
<keyword evidence="2" id="KW-0843">Virulence</keyword>
<dbReference type="GO" id="GO:0016788">
    <property type="term" value="F:hydrolase activity, acting on ester bonds"/>
    <property type="evidence" value="ECO:0007669"/>
    <property type="project" value="InterPro"/>
</dbReference>
<dbReference type="EMBL" id="CP045725">
    <property type="protein sequence ID" value="QGF23474.1"/>
    <property type="molecule type" value="Genomic_DNA"/>
</dbReference>
<dbReference type="InterPro" id="IPR051200">
    <property type="entry name" value="Host-pathogen_enzymatic-act"/>
</dbReference>
<evidence type="ECO:0000313" key="4">
    <source>
        <dbReference type="EMBL" id="QGF23474.1"/>
    </source>
</evidence>
<feature type="region of interest" description="Disordered" evidence="3">
    <location>
        <begin position="1"/>
        <end position="29"/>
    </location>
</feature>
<dbReference type="AlphaFoldDB" id="A0A5Q2FDH3"/>
<reference evidence="4 5" key="1">
    <citation type="submission" date="2019-10" db="EMBL/GenBank/DDBJ databases">
        <title>Genomic analysis of Raineyella sp. CBA3103.</title>
        <authorList>
            <person name="Roh S.W."/>
        </authorList>
    </citation>
    <scope>NUCLEOTIDE SEQUENCE [LARGE SCALE GENOMIC DNA]</scope>
    <source>
        <strain evidence="4 5">CBA3103</strain>
    </source>
</reference>
<dbReference type="SUPFAM" id="SSF75011">
    <property type="entry name" value="3-carboxy-cis,cis-mucoante lactonizing enzyme"/>
    <property type="match status" value="1"/>
</dbReference>
<keyword evidence="1" id="KW-0378">Hydrolase</keyword>
<organism evidence="4 5">
    <name type="scientific">Raineyella fluvialis</name>
    <dbReference type="NCBI Taxonomy" id="2662261"/>
    <lineage>
        <taxon>Bacteria</taxon>
        <taxon>Bacillati</taxon>
        <taxon>Actinomycetota</taxon>
        <taxon>Actinomycetes</taxon>
        <taxon>Propionibacteriales</taxon>
        <taxon>Propionibacteriaceae</taxon>
        <taxon>Raineyella</taxon>
    </lineage>
</organism>
<dbReference type="SUPFAM" id="SSF53649">
    <property type="entry name" value="Alkaline phosphatase-like"/>
    <property type="match status" value="1"/>
</dbReference>
<name>A0A5Q2FDH3_9ACTN</name>
<evidence type="ECO:0000256" key="2">
    <source>
        <dbReference type="ARBA" id="ARBA00023026"/>
    </source>
</evidence>
<dbReference type="PANTHER" id="PTHR47197:SF3">
    <property type="entry name" value="DIHYDRO-HEME D1 DEHYDROGENASE"/>
    <property type="match status" value="1"/>
</dbReference>
<dbReference type="Gene3D" id="3.40.720.10">
    <property type="entry name" value="Alkaline Phosphatase, subunit A"/>
    <property type="match status" value="1"/>
</dbReference>
<accession>A0A5Q2FDH3</accession>
<dbReference type="InterPro" id="IPR011659">
    <property type="entry name" value="WD40"/>
</dbReference>
<dbReference type="Proteomes" id="UP000386847">
    <property type="component" value="Chromosome"/>
</dbReference>
<dbReference type="Pfam" id="PF07676">
    <property type="entry name" value="PD40"/>
    <property type="match status" value="1"/>
</dbReference>
<feature type="region of interest" description="Disordered" evidence="3">
    <location>
        <begin position="955"/>
        <end position="975"/>
    </location>
</feature>
<dbReference type="InterPro" id="IPR011964">
    <property type="entry name" value="YVTN_b-propeller_repeat"/>
</dbReference>
<keyword evidence="5" id="KW-1185">Reference proteome</keyword>